<keyword evidence="3" id="KW-1185">Reference proteome</keyword>
<evidence type="ECO:0000313" key="2">
    <source>
        <dbReference type="EMBL" id="KAE9389430.1"/>
    </source>
</evidence>
<gene>
    <name evidence="2" type="ORF">BT96DRAFT_400397</name>
</gene>
<proteinExistence type="predicted"/>
<name>A0A6A4GVT7_9AGAR</name>
<reference evidence="2" key="1">
    <citation type="journal article" date="2019" name="Environ. Microbiol.">
        <title>Fungal ecological strategies reflected in gene transcription - a case study of two litter decomposers.</title>
        <authorList>
            <person name="Barbi F."/>
            <person name="Kohler A."/>
            <person name="Barry K."/>
            <person name="Baskaran P."/>
            <person name="Daum C."/>
            <person name="Fauchery L."/>
            <person name="Ihrmark K."/>
            <person name="Kuo A."/>
            <person name="LaButti K."/>
            <person name="Lipzen A."/>
            <person name="Morin E."/>
            <person name="Grigoriev I.V."/>
            <person name="Henrissat B."/>
            <person name="Lindahl B."/>
            <person name="Martin F."/>
        </authorList>
    </citation>
    <scope>NUCLEOTIDE SEQUENCE</scope>
    <source>
        <strain evidence="2">JB14</strain>
    </source>
</reference>
<feature type="signal peptide" evidence="1">
    <location>
        <begin position="1"/>
        <end position="24"/>
    </location>
</feature>
<evidence type="ECO:0000313" key="3">
    <source>
        <dbReference type="Proteomes" id="UP000799118"/>
    </source>
</evidence>
<sequence>MHFNPVYVVLGLISAACAAPLVAAVQGIHARATTFPVEFISPPGHELKPGKPTDTIKNQAKYMIELFFTPEKVAEIHYLPKGSKPSLVKDYPFPELPNPPEVGFMINIGGKEHKGSVTLLPKTRMNSDNKPVVIGEMDDAEIM</sequence>
<keyword evidence="1" id="KW-0732">Signal</keyword>
<dbReference type="AlphaFoldDB" id="A0A6A4GVT7"/>
<feature type="chain" id="PRO_5025379712" evidence="1">
    <location>
        <begin position="25"/>
        <end position="143"/>
    </location>
</feature>
<protein>
    <submittedName>
        <fullName evidence="2">Uncharacterized protein</fullName>
    </submittedName>
</protein>
<evidence type="ECO:0000256" key="1">
    <source>
        <dbReference type="SAM" id="SignalP"/>
    </source>
</evidence>
<accession>A0A6A4GVT7</accession>
<dbReference type="EMBL" id="ML769697">
    <property type="protein sequence ID" value="KAE9389430.1"/>
    <property type="molecule type" value="Genomic_DNA"/>
</dbReference>
<dbReference type="Proteomes" id="UP000799118">
    <property type="component" value="Unassembled WGS sequence"/>
</dbReference>
<organism evidence="2 3">
    <name type="scientific">Gymnopus androsaceus JB14</name>
    <dbReference type="NCBI Taxonomy" id="1447944"/>
    <lineage>
        <taxon>Eukaryota</taxon>
        <taxon>Fungi</taxon>
        <taxon>Dikarya</taxon>
        <taxon>Basidiomycota</taxon>
        <taxon>Agaricomycotina</taxon>
        <taxon>Agaricomycetes</taxon>
        <taxon>Agaricomycetidae</taxon>
        <taxon>Agaricales</taxon>
        <taxon>Marasmiineae</taxon>
        <taxon>Omphalotaceae</taxon>
        <taxon>Gymnopus</taxon>
    </lineage>
</organism>